<organism evidence="2 3">
    <name type="scientific">Decorospora gaudefroyi</name>
    <dbReference type="NCBI Taxonomy" id="184978"/>
    <lineage>
        <taxon>Eukaryota</taxon>
        <taxon>Fungi</taxon>
        <taxon>Dikarya</taxon>
        <taxon>Ascomycota</taxon>
        <taxon>Pezizomycotina</taxon>
        <taxon>Dothideomycetes</taxon>
        <taxon>Pleosporomycetidae</taxon>
        <taxon>Pleosporales</taxon>
        <taxon>Pleosporineae</taxon>
        <taxon>Pleosporaceae</taxon>
        <taxon>Decorospora</taxon>
    </lineage>
</organism>
<reference evidence="2" key="1">
    <citation type="submission" date="2020-01" db="EMBL/GenBank/DDBJ databases">
        <authorList>
            <consortium name="DOE Joint Genome Institute"/>
            <person name="Haridas S."/>
            <person name="Albert R."/>
            <person name="Binder M."/>
            <person name="Bloem J."/>
            <person name="Labutti K."/>
            <person name="Salamov A."/>
            <person name="Andreopoulos B."/>
            <person name="Baker S.E."/>
            <person name="Barry K."/>
            <person name="Bills G."/>
            <person name="Bluhm B.H."/>
            <person name="Cannon C."/>
            <person name="Castanera R."/>
            <person name="Culley D.E."/>
            <person name="Daum C."/>
            <person name="Ezra D."/>
            <person name="Gonzalez J.B."/>
            <person name="Henrissat B."/>
            <person name="Kuo A."/>
            <person name="Liang C."/>
            <person name="Lipzen A."/>
            <person name="Lutzoni F."/>
            <person name="Magnuson J."/>
            <person name="Mondo S."/>
            <person name="Nolan M."/>
            <person name="Ohm R."/>
            <person name="Pangilinan J."/>
            <person name="Park H.-J."/>
            <person name="Ramirez L."/>
            <person name="Alfaro M."/>
            <person name="Sun H."/>
            <person name="Tritt A."/>
            <person name="Yoshinaga Y."/>
            <person name="Zwiers L.-H."/>
            <person name="Turgeon B.G."/>
            <person name="Goodwin S.B."/>
            <person name="Spatafora J.W."/>
            <person name="Crous P.W."/>
            <person name="Grigoriev I.V."/>
        </authorList>
    </citation>
    <scope>NUCLEOTIDE SEQUENCE</scope>
    <source>
        <strain evidence="2">P77</strain>
    </source>
</reference>
<proteinExistence type="predicted"/>
<name>A0A6A5JZT5_9PLEO</name>
<feature type="compositionally biased region" description="Basic and acidic residues" evidence="1">
    <location>
        <begin position="57"/>
        <end position="71"/>
    </location>
</feature>
<evidence type="ECO:0000256" key="1">
    <source>
        <dbReference type="SAM" id="MobiDB-lite"/>
    </source>
</evidence>
<gene>
    <name evidence="2" type="ORF">BDW02DRAFT_558216</name>
</gene>
<sequence>MSAPNPGRQSPDPARQSEAQSGQTTDNVNKQGGGPQQGAEKASDQAKDHALSSNPEHPLKQHAEETTSKKV</sequence>
<feature type="compositionally biased region" description="Basic and acidic residues" evidence="1">
    <location>
        <begin position="41"/>
        <end position="50"/>
    </location>
</feature>
<keyword evidence="3" id="KW-1185">Reference proteome</keyword>
<protein>
    <submittedName>
        <fullName evidence="2">Uncharacterized protein</fullName>
    </submittedName>
</protein>
<feature type="region of interest" description="Disordered" evidence="1">
    <location>
        <begin position="1"/>
        <end position="71"/>
    </location>
</feature>
<accession>A0A6A5JZT5</accession>
<evidence type="ECO:0000313" key="3">
    <source>
        <dbReference type="Proteomes" id="UP000800040"/>
    </source>
</evidence>
<dbReference type="OrthoDB" id="5375886at2759"/>
<dbReference type="EMBL" id="ML975384">
    <property type="protein sequence ID" value="KAF1830775.1"/>
    <property type="molecule type" value="Genomic_DNA"/>
</dbReference>
<dbReference type="AlphaFoldDB" id="A0A6A5JZT5"/>
<dbReference type="Proteomes" id="UP000800040">
    <property type="component" value="Unassembled WGS sequence"/>
</dbReference>
<feature type="compositionally biased region" description="Polar residues" evidence="1">
    <location>
        <begin position="17"/>
        <end position="30"/>
    </location>
</feature>
<evidence type="ECO:0000313" key="2">
    <source>
        <dbReference type="EMBL" id="KAF1830775.1"/>
    </source>
</evidence>